<proteinExistence type="predicted"/>
<reference evidence="2 3" key="1">
    <citation type="submission" date="2023-08" db="EMBL/GenBank/DDBJ databases">
        <title>Rhodoferax potami sp. nov. and Rhodoferax mekongensis sp. nov., isolated from the Mekong River in Thailand.</title>
        <authorList>
            <person name="Kitikhun S."/>
            <person name="Charoenyingcharoen P."/>
            <person name="Siriarchawattana P."/>
            <person name="Likhitrattanapisal S."/>
            <person name="Nilsakha T."/>
            <person name="Chanpet A."/>
            <person name="Rattanawaree P."/>
            <person name="Ingsriswang S."/>
        </authorList>
    </citation>
    <scope>NUCLEOTIDE SEQUENCE [LARGE SCALE GENOMIC DNA]</scope>
    <source>
        <strain evidence="2 3">TBRC 17660</strain>
    </source>
</reference>
<sequence length="262" mass="29203">MERSKAIFGGDSRPIGCGFLSETATGEMMKICILDNDTIDEALVPTYRSYGAMLEKVLRQAGATDWAMDHFSTPLQQYPASFDDYDAVLLTGSKADSFSDEAWVVELRRRLTELLKTDTKLLGICFGHQLIAYCLGAKVARAPQGWVTGRNTYQWHDADFAASGREQFALLASHQDQVLELPEGARLLASSDRCPIAAYAKGDEVLCIQPHPEFVEDYSAYLLNKRKHVLGEAHYAESMESLEHGHEGQDFARVMVKFIEQA</sequence>
<keyword evidence="3" id="KW-1185">Reference proteome</keyword>
<dbReference type="InterPro" id="IPR017926">
    <property type="entry name" value="GATASE"/>
</dbReference>
<dbReference type="Gene3D" id="3.40.50.880">
    <property type="match status" value="1"/>
</dbReference>
<dbReference type="PANTHER" id="PTHR42695">
    <property type="entry name" value="GLUTAMINE AMIDOTRANSFERASE YLR126C-RELATED"/>
    <property type="match status" value="1"/>
</dbReference>
<protein>
    <submittedName>
        <fullName evidence="2">Amidotransferase</fullName>
    </submittedName>
</protein>
<feature type="domain" description="Glutamine amidotransferase" evidence="1">
    <location>
        <begin position="46"/>
        <end position="215"/>
    </location>
</feature>
<dbReference type="PROSITE" id="PS51273">
    <property type="entry name" value="GATASE_TYPE_1"/>
    <property type="match status" value="1"/>
</dbReference>
<name>A0ABU3KMD0_9BURK</name>
<comment type="caution">
    <text evidence="2">The sequence shown here is derived from an EMBL/GenBank/DDBJ whole genome shotgun (WGS) entry which is preliminary data.</text>
</comment>
<organism evidence="2 3">
    <name type="scientific">Rhodoferax potami</name>
    <dbReference type="NCBI Taxonomy" id="3068338"/>
    <lineage>
        <taxon>Bacteria</taxon>
        <taxon>Pseudomonadati</taxon>
        <taxon>Pseudomonadota</taxon>
        <taxon>Betaproteobacteria</taxon>
        <taxon>Burkholderiales</taxon>
        <taxon>Comamonadaceae</taxon>
        <taxon>Rhodoferax</taxon>
    </lineage>
</organism>
<accession>A0ABU3KMD0</accession>
<evidence type="ECO:0000259" key="1">
    <source>
        <dbReference type="Pfam" id="PF00117"/>
    </source>
</evidence>
<dbReference type="CDD" id="cd01741">
    <property type="entry name" value="GATase1_1"/>
    <property type="match status" value="1"/>
</dbReference>
<dbReference type="InterPro" id="IPR044992">
    <property type="entry name" value="ChyE-like"/>
</dbReference>
<dbReference type="SUPFAM" id="SSF52317">
    <property type="entry name" value="Class I glutamine amidotransferase-like"/>
    <property type="match status" value="1"/>
</dbReference>
<evidence type="ECO:0000313" key="3">
    <source>
        <dbReference type="Proteomes" id="UP001321700"/>
    </source>
</evidence>
<dbReference type="PANTHER" id="PTHR42695:SF5">
    <property type="entry name" value="GLUTAMINE AMIDOTRANSFERASE YLR126C-RELATED"/>
    <property type="match status" value="1"/>
</dbReference>
<dbReference type="Pfam" id="PF00117">
    <property type="entry name" value="GATase"/>
    <property type="match status" value="1"/>
</dbReference>
<dbReference type="RefSeq" id="WP_313874640.1">
    <property type="nucleotide sequence ID" value="NZ_JAVBIK010000001.1"/>
</dbReference>
<gene>
    <name evidence="2" type="ORF">RAE19_09415</name>
</gene>
<dbReference type="Proteomes" id="UP001321700">
    <property type="component" value="Unassembled WGS sequence"/>
</dbReference>
<dbReference type="InterPro" id="IPR029062">
    <property type="entry name" value="Class_I_gatase-like"/>
</dbReference>
<dbReference type="EMBL" id="JAVBIK010000001">
    <property type="protein sequence ID" value="MDT7518925.1"/>
    <property type="molecule type" value="Genomic_DNA"/>
</dbReference>
<evidence type="ECO:0000313" key="2">
    <source>
        <dbReference type="EMBL" id="MDT7518925.1"/>
    </source>
</evidence>